<sequence>MRLSGPSTLIRLPSGLSNLAVRHRVSSAAAAKGRERHVKPPWAAVRGFRLKIANTAGASAAQPPAVVSADGDDRRHIDLPAALPLRARPGIAMAFIIALPNASRAEE</sequence>
<gene>
    <name evidence="1" type="ORF">VFPBJ_01472</name>
</gene>
<comment type="caution">
    <text evidence="1">The sequence shown here is derived from an EMBL/GenBank/DDBJ whole genome shotgun (WGS) entry which is preliminary data.</text>
</comment>
<dbReference type="Proteomes" id="UP000078240">
    <property type="component" value="Unassembled WGS sequence"/>
</dbReference>
<evidence type="ECO:0000313" key="2">
    <source>
        <dbReference type="Proteomes" id="UP000078240"/>
    </source>
</evidence>
<reference evidence="1 2" key="1">
    <citation type="submission" date="2016-01" db="EMBL/GenBank/DDBJ databases">
        <title>Biosynthesis of antibiotic leucinostatins and their inhibition on Phytophthora in bio-control Purpureocillium lilacinum.</title>
        <authorList>
            <person name="Wang G."/>
            <person name="Liu Z."/>
            <person name="Lin R."/>
            <person name="Li E."/>
            <person name="Mao Z."/>
            <person name="Ling J."/>
            <person name="Yin W."/>
            <person name="Xie B."/>
        </authorList>
    </citation>
    <scope>NUCLEOTIDE SEQUENCE [LARGE SCALE GENOMIC DNA]</scope>
    <source>
        <strain evidence="1">PLBJ-1</strain>
    </source>
</reference>
<dbReference type="EMBL" id="LSBH01000001">
    <property type="protein sequence ID" value="OAQ87432.1"/>
    <property type="molecule type" value="Genomic_DNA"/>
</dbReference>
<proteinExistence type="predicted"/>
<dbReference type="AlphaFoldDB" id="A0A179HBV4"/>
<organism evidence="1 2">
    <name type="scientific">Purpureocillium lilacinum</name>
    <name type="common">Paecilomyces lilacinus</name>
    <dbReference type="NCBI Taxonomy" id="33203"/>
    <lineage>
        <taxon>Eukaryota</taxon>
        <taxon>Fungi</taxon>
        <taxon>Dikarya</taxon>
        <taxon>Ascomycota</taxon>
        <taxon>Pezizomycotina</taxon>
        <taxon>Sordariomycetes</taxon>
        <taxon>Hypocreomycetidae</taxon>
        <taxon>Hypocreales</taxon>
        <taxon>Ophiocordycipitaceae</taxon>
        <taxon>Purpureocillium</taxon>
    </lineage>
</organism>
<protein>
    <submittedName>
        <fullName evidence="1">Uncharacterized protein</fullName>
    </submittedName>
</protein>
<accession>A0A179HBV4</accession>
<name>A0A179HBV4_PURLI</name>
<evidence type="ECO:0000313" key="1">
    <source>
        <dbReference type="EMBL" id="OAQ87432.1"/>
    </source>
</evidence>